<feature type="transmembrane region" description="Helical" evidence="7">
    <location>
        <begin position="88"/>
        <end position="107"/>
    </location>
</feature>
<dbReference type="PRINTS" id="PR00783">
    <property type="entry name" value="MINTRINSICP"/>
</dbReference>
<evidence type="ECO:0000256" key="3">
    <source>
        <dbReference type="ARBA" id="ARBA00022692"/>
    </source>
</evidence>
<keyword evidence="4 7" id="KW-1133">Transmembrane helix</keyword>
<dbReference type="Pfam" id="PF00230">
    <property type="entry name" value="MIP"/>
    <property type="match status" value="1"/>
</dbReference>
<feature type="transmembrane region" description="Helical" evidence="7">
    <location>
        <begin position="197"/>
        <end position="217"/>
    </location>
</feature>
<dbReference type="RefSeq" id="WP_080136801.1">
    <property type="nucleotide sequence ID" value="NZ_LWIG01000013.1"/>
</dbReference>
<feature type="transmembrane region" description="Helical" evidence="7">
    <location>
        <begin position="127"/>
        <end position="145"/>
    </location>
</feature>
<evidence type="ECO:0000256" key="1">
    <source>
        <dbReference type="ARBA" id="ARBA00004141"/>
    </source>
</evidence>
<comment type="subcellular location">
    <subcellularLocation>
        <location evidence="1">Membrane</location>
        <topology evidence="1">Multi-pass membrane protein</topology>
    </subcellularLocation>
</comment>
<reference evidence="8 9" key="1">
    <citation type="submission" date="2019-06" db="EMBL/GenBank/DDBJ databases">
        <title>Genomic Encyclopedia of Type Strains, Phase IV (KMG-V): Genome sequencing to study the core and pangenomes of soil and plant-associated prokaryotes.</title>
        <authorList>
            <person name="Whitman W."/>
        </authorList>
    </citation>
    <scope>NUCLEOTIDE SEQUENCE [LARGE SCALE GENOMIC DNA]</scope>
    <source>
        <strain evidence="8 9">BR 10556</strain>
    </source>
</reference>
<dbReference type="InterPro" id="IPR023271">
    <property type="entry name" value="Aquaporin-like"/>
</dbReference>
<comment type="caution">
    <text evidence="8">The sequence shown here is derived from an EMBL/GenBank/DDBJ whole genome shotgun (WGS) entry which is preliminary data.</text>
</comment>
<evidence type="ECO:0000313" key="8">
    <source>
        <dbReference type="EMBL" id="TWB71395.1"/>
    </source>
</evidence>
<feature type="transmembrane region" description="Helical" evidence="7">
    <location>
        <begin position="51"/>
        <end position="76"/>
    </location>
</feature>
<sequence>MERFDLSRRLAAEALGTGILVATVVGSGIMAETLTRDVALALLCNTLPTGAILVVMITVLGPISGAHFNPAVTLVFTGRRELPVNEAALYIVAQIAGGIAGTIAAHLMFGLPLLDPSTKVRTGGPQWFAEAVAAFGLVATILAGLRFQRPAVPWLVGLYITAAYWFTASTSFANPAVAIARSLTNTFSGIRPADLPGFILAELCGAIAGMVLMNWLLGHAKTRGPVTVAETRS</sequence>
<dbReference type="InterPro" id="IPR034294">
    <property type="entry name" value="Aquaporin_transptr"/>
</dbReference>
<gene>
    <name evidence="8" type="ORF">FBZ95_107377</name>
</gene>
<dbReference type="AlphaFoldDB" id="A0A560JK04"/>
<dbReference type="Proteomes" id="UP000315914">
    <property type="component" value="Unassembled WGS sequence"/>
</dbReference>
<dbReference type="InterPro" id="IPR000425">
    <property type="entry name" value="MIP"/>
</dbReference>
<dbReference type="PANTHER" id="PTHR45724">
    <property type="entry name" value="AQUAPORIN NIP2-1"/>
    <property type="match status" value="1"/>
</dbReference>
<dbReference type="SUPFAM" id="SSF81338">
    <property type="entry name" value="Aquaporin-like"/>
    <property type="match status" value="1"/>
</dbReference>
<dbReference type="GO" id="GO:0016020">
    <property type="term" value="C:membrane"/>
    <property type="evidence" value="ECO:0007669"/>
    <property type="project" value="UniProtKB-SubCell"/>
</dbReference>
<evidence type="ECO:0000256" key="4">
    <source>
        <dbReference type="ARBA" id="ARBA00022989"/>
    </source>
</evidence>
<dbReference type="EMBL" id="VITW01000007">
    <property type="protein sequence ID" value="TWB71395.1"/>
    <property type="molecule type" value="Genomic_DNA"/>
</dbReference>
<dbReference type="Gene3D" id="1.20.1080.10">
    <property type="entry name" value="Glycerol uptake facilitator protein"/>
    <property type="match status" value="1"/>
</dbReference>
<evidence type="ECO:0000256" key="5">
    <source>
        <dbReference type="ARBA" id="ARBA00023136"/>
    </source>
</evidence>
<evidence type="ECO:0000256" key="2">
    <source>
        <dbReference type="ARBA" id="ARBA00022448"/>
    </source>
</evidence>
<dbReference type="OrthoDB" id="9807293at2"/>
<dbReference type="GO" id="GO:0015267">
    <property type="term" value="F:channel activity"/>
    <property type="evidence" value="ECO:0007669"/>
    <property type="project" value="InterPro"/>
</dbReference>
<feature type="transmembrane region" description="Helical" evidence="7">
    <location>
        <begin position="12"/>
        <end position="31"/>
    </location>
</feature>
<keyword evidence="3 6" id="KW-0812">Transmembrane</keyword>
<keyword evidence="9" id="KW-1185">Reference proteome</keyword>
<keyword evidence="2 6" id="KW-0813">Transport</keyword>
<accession>A0A560JK04</accession>
<comment type="similarity">
    <text evidence="6">Belongs to the MIP/aquaporin (TC 1.A.8) family.</text>
</comment>
<organism evidence="8 9">
    <name type="scientific">Bradyrhizobium sacchari</name>
    <dbReference type="NCBI Taxonomy" id="1399419"/>
    <lineage>
        <taxon>Bacteria</taxon>
        <taxon>Pseudomonadati</taxon>
        <taxon>Pseudomonadota</taxon>
        <taxon>Alphaproteobacteria</taxon>
        <taxon>Hyphomicrobiales</taxon>
        <taxon>Nitrobacteraceae</taxon>
        <taxon>Bradyrhizobium</taxon>
    </lineage>
</organism>
<dbReference type="STRING" id="1399419.A5906_36635"/>
<evidence type="ECO:0000256" key="6">
    <source>
        <dbReference type="RuleBase" id="RU000477"/>
    </source>
</evidence>
<evidence type="ECO:0000313" key="9">
    <source>
        <dbReference type="Proteomes" id="UP000315914"/>
    </source>
</evidence>
<name>A0A560JK04_9BRAD</name>
<keyword evidence="5 7" id="KW-0472">Membrane</keyword>
<proteinExistence type="inferred from homology"/>
<dbReference type="PANTHER" id="PTHR45724:SF13">
    <property type="entry name" value="AQUAPORIN NIP1-1-RELATED"/>
    <property type="match status" value="1"/>
</dbReference>
<evidence type="ECO:0000256" key="7">
    <source>
        <dbReference type="SAM" id="Phobius"/>
    </source>
</evidence>
<protein>
    <submittedName>
        <fullName evidence="8">Glycerol uptake facilitator-like aquaporin</fullName>
    </submittedName>
</protein>
<feature type="transmembrane region" description="Helical" evidence="7">
    <location>
        <begin position="152"/>
        <end position="177"/>
    </location>
</feature>